<dbReference type="STRING" id="231916.A0A409W7I7"/>
<dbReference type="Proteomes" id="UP000284706">
    <property type="component" value="Unassembled WGS sequence"/>
</dbReference>
<dbReference type="AlphaFoldDB" id="A0A409W7I7"/>
<name>A0A409W7I7_9AGAR</name>
<proteinExistence type="predicted"/>
<protein>
    <submittedName>
        <fullName evidence="2">Uncharacterized protein</fullName>
    </submittedName>
</protein>
<gene>
    <name evidence="2" type="ORF">CVT26_007979</name>
</gene>
<dbReference type="InParanoid" id="A0A409W7I7"/>
<sequence length="220" mass="24991">MEPVLSRHFPVITQRIQFRYAKPPAPPPITPRIDFGGSNSNDEIERNSSVEPAMICNIDSEIVISDDGESEVPCSDEEGTRMVGGMIMKPQGEPGRPNSGGYNLEKTLRGWTPRLFSDVSIFVKSLADVKLDMSKSYSRQNASAIKSICTAVRRILNKALLELDPFLYYLQATQHYAILAKYDNCWPVRDILKLHLKYKVETSRRQDKFRKKGPNETQIR</sequence>
<accession>A0A409W7I7</accession>
<evidence type="ECO:0000313" key="3">
    <source>
        <dbReference type="Proteomes" id="UP000284706"/>
    </source>
</evidence>
<feature type="region of interest" description="Disordered" evidence="1">
    <location>
        <begin position="22"/>
        <end position="45"/>
    </location>
</feature>
<organism evidence="2 3">
    <name type="scientific">Gymnopilus dilepis</name>
    <dbReference type="NCBI Taxonomy" id="231916"/>
    <lineage>
        <taxon>Eukaryota</taxon>
        <taxon>Fungi</taxon>
        <taxon>Dikarya</taxon>
        <taxon>Basidiomycota</taxon>
        <taxon>Agaricomycotina</taxon>
        <taxon>Agaricomycetes</taxon>
        <taxon>Agaricomycetidae</taxon>
        <taxon>Agaricales</taxon>
        <taxon>Agaricineae</taxon>
        <taxon>Hymenogastraceae</taxon>
        <taxon>Gymnopilus</taxon>
    </lineage>
</organism>
<dbReference type="EMBL" id="NHYE01005335">
    <property type="protein sequence ID" value="PPQ74509.1"/>
    <property type="molecule type" value="Genomic_DNA"/>
</dbReference>
<evidence type="ECO:0000256" key="1">
    <source>
        <dbReference type="SAM" id="MobiDB-lite"/>
    </source>
</evidence>
<dbReference type="OrthoDB" id="2686745at2759"/>
<comment type="caution">
    <text evidence="2">The sequence shown here is derived from an EMBL/GenBank/DDBJ whole genome shotgun (WGS) entry which is preliminary data.</text>
</comment>
<keyword evidence="3" id="KW-1185">Reference proteome</keyword>
<reference evidence="2 3" key="1">
    <citation type="journal article" date="2018" name="Evol. Lett.">
        <title>Horizontal gene cluster transfer increased hallucinogenic mushroom diversity.</title>
        <authorList>
            <person name="Reynolds H.T."/>
            <person name="Vijayakumar V."/>
            <person name="Gluck-Thaler E."/>
            <person name="Korotkin H.B."/>
            <person name="Matheny P.B."/>
            <person name="Slot J.C."/>
        </authorList>
    </citation>
    <scope>NUCLEOTIDE SEQUENCE [LARGE SCALE GENOMIC DNA]</scope>
    <source>
        <strain evidence="2 3">SRW20</strain>
    </source>
</reference>
<evidence type="ECO:0000313" key="2">
    <source>
        <dbReference type="EMBL" id="PPQ74509.1"/>
    </source>
</evidence>